<feature type="region of interest" description="Disordered" evidence="2">
    <location>
        <begin position="601"/>
        <end position="620"/>
    </location>
</feature>
<feature type="compositionally biased region" description="Basic residues" evidence="2">
    <location>
        <begin position="303"/>
        <end position="313"/>
    </location>
</feature>
<dbReference type="GeneID" id="115470002"/>
<dbReference type="OrthoDB" id="6158547at2759"/>
<name>A0A6P7Y6F1_9AMPH</name>
<feature type="compositionally biased region" description="Polar residues" evidence="2">
    <location>
        <begin position="474"/>
        <end position="486"/>
    </location>
</feature>
<feature type="domain" description="Coiled-coil SMC6 And NSE5 INteracting (CANIN)" evidence="3">
    <location>
        <begin position="629"/>
        <end position="995"/>
    </location>
</feature>
<dbReference type="Proteomes" id="UP000515156">
    <property type="component" value="Chromosome 5"/>
</dbReference>
<evidence type="ECO:0000313" key="4">
    <source>
        <dbReference type="Proteomes" id="UP000515156"/>
    </source>
</evidence>
<accession>A0A6P7Y6F1</accession>
<keyword evidence="4" id="KW-1185">Reference proteome</keyword>
<evidence type="ECO:0000313" key="5">
    <source>
        <dbReference type="RefSeq" id="XP_030058695.1"/>
    </source>
</evidence>
<dbReference type="Pfam" id="PF14816">
    <property type="entry name" value="CANIN"/>
    <property type="match status" value="1"/>
</dbReference>
<feature type="compositionally biased region" description="Polar residues" evidence="2">
    <location>
        <begin position="286"/>
        <end position="297"/>
    </location>
</feature>
<sequence length="1161" mass="130793">MRNQAITNFFKPTQKSDRIVLESPQKGHVGHELVGLPVSGAEQLGKSVKSSATKSQRKRIPVSSSSRSPIMEAFLKVKKEKQSSSNNFESNCHKSLSSLMSPLSSEPSPQGMKNKAISILRRDDRSAKMYPLVSCEYSKSQKIDLGNRLDSCALSTTSATDILKDHGRNDNRKNMSQYATSLSSLRTSYSSDYEVQTSSMETYRRERELICSINHTKLVSRNPVEADSTSNISSQENGPHLVNRLQLEATSDGSSPTKQAFISQSVGSKLFHDRPLKQKGGYSPLTHVNSKGNSSSEGDIHLSLHRKRKRHLMSRSCQSARKSGEQNSNEAYVIRSPDVLKNKSKFERDLQKSFSSDAVQQGKAADIVTDKCPESQLDCWAQVEDSDSCSSLPFSQSLLGSYQKADSPFADSKENLLKEEHLYFPTEVGSKASFAAYLGRKVINGFAHTLSRTCSEPSKEMKCMDSISHDQSATSSHIFSTETSGPVSHKVKSSLQPLEPYKEPNMENSSGHNSILSAMTESLRPAKSNINLGSLSTEEELSSDSQSSSPTSNLNNSCFSKRLRKRLQFSFENEGEKFDYNLDDDDEEILKPLDEIMHISRSPAATPGSTSEISSQPSCSSPKVLFPAASPVTYVNNLERLLKEKRESERLDELEKELQEGIEQRTMVLSPAGEEENADEGSILSEECRAFIKKFSVVSDAIPDLHPGQEIFHLSDSGQLFNQHTLNLKNYGFNAQTAEEKLLLNLGKAQQLILISQGFISLIYRFVPCPVSVLRWLFQMMSVQLDYIVSVQILKTLIDVTVANFSTHESRCKPWTPSLSDITAVIVNMGVSFKTLFPLQHLQPDFNKEDIIAEIQGKRETEVVGASRAFSSVPENNIINVIKFLGFCTAVWPEGYKDQEILLLILLLCKIRLEKQLKLMPLVDFHCLLENLLKNIRDWDVKMPELCLAISNLSTHHHDLLKLVQLVPNSVMRGRQVRKCLSSVIISNLLKENCTVFEESDMQVSCLCKYLAQMKPSALLKKLAAERTAEEQNDTSNQTLQELEQEAYYLTYSLLNLVNEVIYSDVSRNSQKKYLRELCHTLEKHVKCDIREDARLLYRTKVKDLVARIYGKWQELLQYIRPDQGKLLHYWEPMPEPQIQMNENLELKETKSDLFREENQN</sequence>
<dbReference type="InParanoid" id="A0A6P7Y6F1"/>
<feature type="compositionally biased region" description="Low complexity" evidence="2">
    <location>
        <begin position="543"/>
        <end position="557"/>
    </location>
</feature>
<dbReference type="InterPro" id="IPR026161">
    <property type="entry name" value="FAM178"/>
</dbReference>
<feature type="compositionally biased region" description="Low complexity" evidence="2">
    <location>
        <begin position="609"/>
        <end position="620"/>
    </location>
</feature>
<feature type="region of interest" description="Disordered" evidence="2">
    <location>
        <begin position="535"/>
        <end position="557"/>
    </location>
</feature>
<reference evidence="5" key="2">
    <citation type="submission" date="2025-08" db="UniProtKB">
        <authorList>
            <consortium name="RefSeq"/>
        </authorList>
    </citation>
    <scope>IDENTIFICATION</scope>
</reference>
<proteinExistence type="inferred from homology"/>
<feature type="region of interest" description="Disordered" evidence="2">
    <location>
        <begin position="45"/>
        <end position="66"/>
    </location>
</feature>
<feature type="region of interest" description="Disordered" evidence="2">
    <location>
        <begin position="474"/>
        <end position="494"/>
    </location>
</feature>
<gene>
    <name evidence="5" type="primary">LOC115470002</name>
</gene>
<dbReference type="AlphaFoldDB" id="A0A6P7Y6F1"/>
<dbReference type="PANTHER" id="PTHR16046">
    <property type="entry name" value="SMC5-SMC6 COMPLEX LOCALIZATION FACTOR 2"/>
    <property type="match status" value="1"/>
</dbReference>
<dbReference type="PANTHER" id="PTHR16046:SF9">
    <property type="entry name" value="SMC5-SMC6 COMPLEX LOCALIZATION FACTOR PROTEIN 2"/>
    <property type="match status" value="1"/>
</dbReference>
<protein>
    <submittedName>
        <fullName evidence="5">SMC5-SMC6 complex localization factor protein 2-like</fullName>
    </submittedName>
</protein>
<reference evidence="5" key="1">
    <citation type="journal article" date="2018" name="DNA Res.">
        <title>Multi-tissue transcriptomes of caecilian amphibians highlight incomplete knowledge of vertebrate gene families.</title>
        <authorList>
            <person name="Torres-Sanchez M."/>
            <person name="Creevey C.J."/>
            <person name="Kornobis E."/>
            <person name="Gower D.J."/>
            <person name="Wilkinson M."/>
            <person name="San Mauro D."/>
        </authorList>
    </citation>
    <scope>NUCLEOTIDE SEQUENCE</scope>
</reference>
<evidence type="ECO:0000256" key="1">
    <source>
        <dbReference type="ARBA" id="ARBA00010311"/>
    </source>
</evidence>
<feature type="compositionally biased region" description="Polar residues" evidence="2">
    <location>
        <begin position="315"/>
        <end position="330"/>
    </location>
</feature>
<dbReference type="FunCoup" id="A0A6P7Y6F1">
    <property type="interactions" value="1935"/>
</dbReference>
<comment type="similarity">
    <text evidence="1">Belongs to the FAM178 family.</text>
</comment>
<dbReference type="InterPro" id="IPR044276">
    <property type="entry name" value="CANIN_dom"/>
</dbReference>
<feature type="region of interest" description="Disordered" evidence="2">
    <location>
        <begin position="272"/>
        <end position="331"/>
    </location>
</feature>
<organism evidence="4 5">
    <name type="scientific">Microcaecilia unicolor</name>
    <dbReference type="NCBI Taxonomy" id="1415580"/>
    <lineage>
        <taxon>Eukaryota</taxon>
        <taxon>Metazoa</taxon>
        <taxon>Chordata</taxon>
        <taxon>Craniata</taxon>
        <taxon>Vertebrata</taxon>
        <taxon>Euteleostomi</taxon>
        <taxon>Amphibia</taxon>
        <taxon>Gymnophiona</taxon>
        <taxon>Siphonopidae</taxon>
        <taxon>Microcaecilia</taxon>
    </lineage>
</organism>
<dbReference type="KEGG" id="muo:115470002"/>
<evidence type="ECO:0000259" key="3">
    <source>
        <dbReference type="Pfam" id="PF14816"/>
    </source>
</evidence>
<dbReference type="RefSeq" id="XP_030058695.1">
    <property type="nucleotide sequence ID" value="XM_030202835.1"/>
</dbReference>
<evidence type="ECO:0000256" key="2">
    <source>
        <dbReference type="SAM" id="MobiDB-lite"/>
    </source>
</evidence>